<dbReference type="Proteomes" id="UP000660862">
    <property type="component" value="Unassembled WGS sequence"/>
</dbReference>
<keyword evidence="3" id="KW-1185">Reference proteome</keyword>
<accession>A0A917HIU1</accession>
<evidence type="ECO:0000313" key="3">
    <source>
        <dbReference type="Proteomes" id="UP000660862"/>
    </source>
</evidence>
<evidence type="ECO:0000256" key="1">
    <source>
        <dbReference type="SAM" id="SignalP"/>
    </source>
</evidence>
<reference evidence="2" key="2">
    <citation type="submission" date="2020-09" db="EMBL/GenBank/DDBJ databases">
        <authorList>
            <person name="Sun Q."/>
            <person name="Zhou Y."/>
        </authorList>
    </citation>
    <scope>NUCLEOTIDE SEQUENCE</scope>
    <source>
        <strain evidence="2">CGMCC 1.12195</strain>
    </source>
</reference>
<protein>
    <submittedName>
        <fullName evidence="2">Uncharacterized protein</fullName>
    </submittedName>
</protein>
<dbReference type="AlphaFoldDB" id="A0A917HIU1"/>
<organism evidence="2 3">
    <name type="scientific">Parapedobacter pyrenivorans</name>
    <dbReference type="NCBI Taxonomy" id="1305674"/>
    <lineage>
        <taxon>Bacteria</taxon>
        <taxon>Pseudomonadati</taxon>
        <taxon>Bacteroidota</taxon>
        <taxon>Sphingobacteriia</taxon>
        <taxon>Sphingobacteriales</taxon>
        <taxon>Sphingobacteriaceae</taxon>
        <taxon>Parapedobacter</taxon>
    </lineage>
</organism>
<gene>
    <name evidence="2" type="ORF">GCM10007415_11100</name>
</gene>
<name>A0A917HIU1_9SPHI</name>
<evidence type="ECO:0000313" key="2">
    <source>
        <dbReference type="EMBL" id="GGG80462.1"/>
    </source>
</evidence>
<reference evidence="2" key="1">
    <citation type="journal article" date="2014" name="Int. J. Syst. Evol. Microbiol.">
        <title>Complete genome sequence of Corynebacterium casei LMG S-19264T (=DSM 44701T), isolated from a smear-ripened cheese.</title>
        <authorList>
            <consortium name="US DOE Joint Genome Institute (JGI-PGF)"/>
            <person name="Walter F."/>
            <person name="Albersmeier A."/>
            <person name="Kalinowski J."/>
            <person name="Ruckert C."/>
        </authorList>
    </citation>
    <scope>NUCLEOTIDE SEQUENCE</scope>
    <source>
        <strain evidence="2">CGMCC 1.12195</strain>
    </source>
</reference>
<feature type="signal peptide" evidence="1">
    <location>
        <begin position="1"/>
        <end position="21"/>
    </location>
</feature>
<sequence length="261" mass="29126">MALNVCTVWLFLFVVANPVFAQRNKGNIQQSLDWATDIVIDGQLDEWGDSLIYEHATQQFNYHIKNNGENVYVAMRVPDKDRQMQIFAQGLAFTVNTKGKKREGPTVYFPVADRLAFRSIMSADNDDRPEDMRKGALEAIRAIYVMRFDDVLDGQISLENTYGIHAQATLDTADALCVEIVVPLARLGITGDDQRELAFNVKINGVMVPGSGSSPSMMRRGYGGYGGYGYGYGYPYGYGQQMPSKPREEPGVWVMAPLARE</sequence>
<dbReference type="RefSeq" id="WP_188504906.1">
    <property type="nucleotide sequence ID" value="NZ_BMER01000001.1"/>
</dbReference>
<proteinExistence type="predicted"/>
<keyword evidence="1" id="KW-0732">Signal</keyword>
<feature type="chain" id="PRO_5037272154" evidence="1">
    <location>
        <begin position="22"/>
        <end position="261"/>
    </location>
</feature>
<comment type="caution">
    <text evidence="2">The sequence shown here is derived from an EMBL/GenBank/DDBJ whole genome shotgun (WGS) entry which is preliminary data.</text>
</comment>
<dbReference type="EMBL" id="BMER01000001">
    <property type="protein sequence ID" value="GGG80462.1"/>
    <property type="molecule type" value="Genomic_DNA"/>
</dbReference>